<sequence>MRTYTALIDKIESNLRDSTNTNFSTLEIDEDLVDALWEVAQYLPRERMETFTIESRTGTASSTSSGNLVDATASQFVSGDVGKIVFNNTDKTWAEIVTYTSATTVALSKDIMASGESYEIYNNECTSRFQINIADITDQIGIIKLEYPKGTRRNYDKDGDILTVKVDRVDDSKVATSGTQPNTEVYIWFKVKHKVSQLTDFVGAVDLIAGYSAGDTSMVIDALQSSGTIEADQEFTIAGTRGIYRVTSDATIATNEATVSFYPGLESDVINDVVVTFTQST</sequence>
<feature type="non-terminal residue" evidence="1">
    <location>
        <position position="281"/>
    </location>
</feature>
<reference evidence="1" key="1">
    <citation type="journal article" date="2015" name="Nature">
        <title>Complex archaea that bridge the gap between prokaryotes and eukaryotes.</title>
        <authorList>
            <person name="Spang A."/>
            <person name="Saw J.H."/>
            <person name="Jorgensen S.L."/>
            <person name="Zaremba-Niedzwiedzka K."/>
            <person name="Martijn J."/>
            <person name="Lind A.E."/>
            <person name="van Eijk R."/>
            <person name="Schleper C."/>
            <person name="Guy L."/>
            <person name="Ettema T.J."/>
        </authorList>
    </citation>
    <scope>NUCLEOTIDE SEQUENCE</scope>
</reference>
<accession>A0A0F9L968</accession>
<proteinExistence type="predicted"/>
<organism evidence="1">
    <name type="scientific">marine sediment metagenome</name>
    <dbReference type="NCBI Taxonomy" id="412755"/>
    <lineage>
        <taxon>unclassified sequences</taxon>
        <taxon>metagenomes</taxon>
        <taxon>ecological metagenomes</taxon>
    </lineage>
</organism>
<name>A0A0F9L968_9ZZZZ</name>
<dbReference type="EMBL" id="LAZR01013000">
    <property type="protein sequence ID" value="KKM24060.1"/>
    <property type="molecule type" value="Genomic_DNA"/>
</dbReference>
<evidence type="ECO:0000313" key="1">
    <source>
        <dbReference type="EMBL" id="KKM24060.1"/>
    </source>
</evidence>
<comment type="caution">
    <text evidence="1">The sequence shown here is derived from an EMBL/GenBank/DDBJ whole genome shotgun (WGS) entry which is preliminary data.</text>
</comment>
<gene>
    <name evidence="1" type="ORF">LCGC14_1608860</name>
</gene>
<dbReference type="AlphaFoldDB" id="A0A0F9L968"/>
<protein>
    <submittedName>
        <fullName evidence="1">Uncharacterized protein</fullName>
    </submittedName>
</protein>